<protein>
    <submittedName>
        <fullName evidence="2">Uncharacterized protein</fullName>
    </submittedName>
</protein>
<dbReference type="OrthoDB" id="3260716at2759"/>
<dbReference type="Proteomes" id="UP000076761">
    <property type="component" value="Unassembled WGS sequence"/>
</dbReference>
<feature type="compositionally biased region" description="Polar residues" evidence="1">
    <location>
        <begin position="44"/>
        <end position="53"/>
    </location>
</feature>
<feature type="compositionally biased region" description="Basic and acidic residues" evidence="1">
    <location>
        <begin position="55"/>
        <end position="72"/>
    </location>
</feature>
<sequence length="180" mass="19493">MSENAATNYRHNDYVGSDANAARIPGAENATTGHFYTAVFPKETPQQHQQQTAPRRAEEHLPAPTGRDRPPAHDQGPNADQIRAVKASELQQRAEGGLDALAQPRIGDIVVNQDPYAERTAVGDTLTGATSKDVHGGLGYPGSGQTSKEVHNDGMPHRKRQPLGKDQFGSNEIPREEPPY</sequence>
<dbReference type="InParanoid" id="A0A165UHR8"/>
<name>A0A165UHR8_9AGAM</name>
<dbReference type="EMBL" id="KV425559">
    <property type="protein sequence ID" value="KZT28178.1"/>
    <property type="molecule type" value="Genomic_DNA"/>
</dbReference>
<feature type="region of interest" description="Disordered" evidence="1">
    <location>
        <begin position="33"/>
        <end position="84"/>
    </location>
</feature>
<reference evidence="2 3" key="1">
    <citation type="journal article" date="2016" name="Mol. Biol. Evol.">
        <title>Comparative Genomics of Early-Diverging Mushroom-Forming Fungi Provides Insights into the Origins of Lignocellulose Decay Capabilities.</title>
        <authorList>
            <person name="Nagy L.G."/>
            <person name="Riley R."/>
            <person name="Tritt A."/>
            <person name="Adam C."/>
            <person name="Daum C."/>
            <person name="Floudas D."/>
            <person name="Sun H."/>
            <person name="Yadav J.S."/>
            <person name="Pangilinan J."/>
            <person name="Larsson K.H."/>
            <person name="Matsuura K."/>
            <person name="Barry K."/>
            <person name="Labutti K."/>
            <person name="Kuo R."/>
            <person name="Ohm R.A."/>
            <person name="Bhattacharya S.S."/>
            <person name="Shirouzu T."/>
            <person name="Yoshinaga Y."/>
            <person name="Martin F.M."/>
            <person name="Grigoriev I.V."/>
            <person name="Hibbett D.S."/>
        </authorList>
    </citation>
    <scope>NUCLEOTIDE SEQUENCE [LARGE SCALE GENOMIC DNA]</scope>
    <source>
        <strain evidence="2 3">HHB14362 ss-1</strain>
    </source>
</reference>
<dbReference type="AlphaFoldDB" id="A0A165UHR8"/>
<evidence type="ECO:0000313" key="2">
    <source>
        <dbReference type="EMBL" id="KZT28178.1"/>
    </source>
</evidence>
<keyword evidence="3" id="KW-1185">Reference proteome</keyword>
<evidence type="ECO:0000313" key="3">
    <source>
        <dbReference type="Proteomes" id="UP000076761"/>
    </source>
</evidence>
<evidence type="ECO:0000256" key="1">
    <source>
        <dbReference type="SAM" id="MobiDB-lite"/>
    </source>
</evidence>
<proteinExistence type="predicted"/>
<feature type="region of interest" description="Disordered" evidence="1">
    <location>
        <begin position="122"/>
        <end position="180"/>
    </location>
</feature>
<accession>A0A165UHR8</accession>
<gene>
    <name evidence="2" type="ORF">NEOLEDRAFT_1239903</name>
</gene>
<organism evidence="2 3">
    <name type="scientific">Neolentinus lepideus HHB14362 ss-1</name>
    <dbReference type="NCBI Taxonomy" id="1314782"/>
    <lineage>
        <taxon>Eukaryota</taxon>
        <taxon>Fungi</taxon>
        <taxon>Dikarya</taxon>
        <taxon>Basidiomycota</taxon>
        <taxon>Agaricomycotina</taxon>
        <taxon>Agaricomycetes</taxon>
        <taxon>Gloeophyllales</taxon>
        <taxon>Gloeophyllaceae</taxon>
        <taxon>Neolentinus</taxon>
    </lineage>
</organism>
<feature type="region of interest" description="Disordered" evidence="1">
    <location>
        <begin position="1"/>
        <end position="20"/>
    </location>
</feature>